<dbReference type="AlphaFoldDB" id="B5H5I6"/>
<protein>
    <submittedName>
        <fullName evidence="2">Secreted protein</fullName>
    </submittedName>
</protein>
<keyword evidence="1" id="KW-1133">Transmembrane helix</keyword>
<accession>B5H5I6</accession>
<sequence>MGDTEHMRALRILIVIAVVLGGLFVAADRIAVNVAESEAAERIKVQEGTADSTAVSIKGFPFLTQAMDQEFDEVEIRLDGIRTSAAGRPVRIEEMTADLFDVRVGEGYSSATAARAAGTARISYADLTEAADDGVTVAYGQNGKVKVTGSVTLPLFGKITRSVVSTVSIVDGDTIRVRADKVPGEGIPGLEGEIRKKTDFDRKLGGLPAGLKLEKVEAGPDGVVITVTGKDVRLAG</sequence>
<keyword evidence="3" id="KW-1185">Reference proteome</keyword>
<dbReference type="HOGENOM" id="CLU_036478_2_1_11"/>
<evidence type="ECO:0000313" key="3">
    <source>
        <dbReference type="Proteomes" id="UP000002805"/>
    </source>
</evidence>
<organism evidence="2 3">
    <name type="scientific">Streptomyces pristinaespiralis (strain ATCC 25486 / DSM 40338 / CBS 914.69 / JCM 4507 / KCC S-0507 / NBRC 13074 / NRRL 2958 / 5647)</name>
    <dbReference type="NCBI Taxonomy" id="457429"/>
    <lineage>
        <taxon>Bacteria</taxon>
        <taxon>Bacillati</taxon>
        <taxon>Actinomycetota</taxon>
        <taxon>Actinomycetes</taxon>
        <taxon>Kitasatosporales</taxon>
        <taxon>Streptomycetaceae</taxon>
        <taxon>Streptomyces</taxon>
    </lineage>
</organism>
<dbReference type="Proteomes" id="UP000002805">
    <property type="component" value="Chromosome"/>
</dbReference>
<keyword evidence="1" id="KW-0472">Membrane</keyword>
<evidence type="ECO:0000313" key="2">
    <source>
        <dbReference type="EMBL" id="EDY62097.2"/>
    </source>
</evidence>
<reference evidence="3" key="1">
    <citation type="submission" date="2008-02" db="EMBL/GenBank/DDBJ databases">
        <authorList>
            <consortium name="The Broad Institute Genome Sequencing Platform"/>
            <person name="Fischbach M."/>
            <person name="Ward D."/>
            <person name="Young S."/>
            <person name="Jaffe D."/>
            <person name="Gnerre S."/>
            <person name="Berlin A."/>
            <person name="Heiman D."/>
            <person name="Hepburn T."/>
            <person name="Sykes S."/>
            <person name="Alvarado L."/>
            <person name="Kodira C.D."/>
            <person name="Straight P."/>
            <person name="Clardy J."/>
            <person name="Hung D."/>
            <person name="Kolter R."/>
            <person name="Mekalanos J."/>
            <person name="Walker S."/>
            <person name="Walsh C.T."/>
            <person name="Lander E."/>
            <person name="Galagan J."/>
            <person name="Nusbaum C."/>
            <person name="Birren B."/>
        </authorList>
    </citation>
    <scope>NUCLEOTIDE SEQUENCE [LARGE SCALE GENOMIC DNA]</scope>
    <source>
        <strain evidence="3">ATCC 25486 / DSM 40338 / CBS 914.69 / JCM 4507 / NBRC 13074 / NRRL 2958 / 5647</strain>
    </source>
</reference>
<gene>
    <name evidence="2" type="ORF">SSDG_00414</name>
</gene>
<evidence type="ECO:0000256" key="1">
    <source>
        <dbReference type="SAM" id="Phobius"/>
    </source>
</evidence>
<proteinExistence type="predicted"/>
<dbReference type="EMBL" id="CM000950">
    <property type="protein sequence ID" value="EDY62097.2"/>
    <property type="molecule type" value="Genomic_DNA"/>
</dbReference>
<keyword evidence="1" id="KW-0812">Transmembrane</keyword>
<feature type="transmembrane region" description="Helical" evidence="1">
    <location>
        <begin position="12"/>
        <end position="32"/>
    </location>
</feature>
<reference evidence="3" key="2">
    <citation type="submission" date="2009-10" db="EMBL/GenBank/DDBJ databases">
        <title>The genome sequence of Streptomyces pristinaespiralis strain ATCC 25486.</title>
        <authorList>
            <consortium name="The Broad Institute Genome Sequencing Platform"/>
            <consortium name="Broad Institute Microbial Sequencing Center"/>
            <person name="Fischbach M."/>
            <person name="Godfrey P."/>
            <person name="Ward D."/>
            <person name="Young S."/>
            <person name="Zeng Q."/>
            <person name="Koehrsen M."/>
            <person name="Alvarado L."/>
            <person name="Berlin A.M."/>
            <person name="Bochicchio J."/>
            <person name="Borenstein D."/>
            <person name="Chapman S.B."/>
            <person name="Chen Z."/>
            <person name="Engels R."/>
            <person name="Freedman E."/>
            <person name="Gellesch M."/>
            <person name="Goldberg J."/>
            <person name="Griggs A."/>
            <person name="Gujja S."/>
            <person name="Heilman E.R."/>
            <person name="Heiman D.I."/>
            <person name="Hepburn T.A."/>
            <person name="Howarth C."/>
            <person name="Jen D."/>
            <person name="Larson L."/>
            <person name="Lewis B."/>
            <person name="Mehta T."/>
            <person name="Park D."/>
            <person name="Pearson M."/>
            <person name="Richards J."/>
            <person name="Roberts A."/>
            <person name="Saif S."/>
            <person name="Shea T.D."/>
            <person name="Shenoy N."/>
            <person name="Sisk P."/>
            <person name="Stolte C."/>
            <person name="Sykes S.N."/>
            <person name="Thomson T."/>
            <person name="Walk T."/>
            <person name="White J."/>
            <person name="Yandava C."/>
            <person name="Straight P."/>
            <person name="Clardy J."/>
            <person name="Hung D."/>
            <person name="Kolter R."/>
            <person name="Mekalanos J."/>
            <person name="Walker S."/>
            <person name="Walsh C.T."/>
            <person name="Wieland-Brown L.C."/>
            <person name="Haas B."/>
            <person name="Nusbaum C."/>
            <person name="Birren B."/>
        </authorList>
    </citation>
    <scope>NUCLEOTIDE SEQUENCE [LARGE SCALE GENOMIC DNA]</scope>
    <source>
        <strain evidence="3">ATCC 25486 / DSM 40338 / CBS 914.69 / JCM 4507 / NBRC 13074 / NRRL 2958 / 5647</strain>
    </source>
</reference>
<name>B5H5I6_STRE2</name>
<dbReference type="eggNOG" id="ENOG5033A8R">
    <property type="taxonomic scope" value="Bacteria"/>
</dbReference>
<dbReference type="InterPro" id="IPR021373">
    <property type="entry name" value="DUF2993"/>
</dbReference>
<dbReference type="Pfam" id="PF11209">
    <property type="entry name" value="LmeA"/>
    <property type="match status" value="1"/>
</dbReference>